<dbReference type="InterPro" id="IPR036397">
    <property type="entry name" value="RNaseH_sf"/>
</dbReference>
<evidence type="ECO:0000256" key="7">
    <source>
        <dbReference type="ARBA" id="ARBA00023242"/>
    </source>
</evidence>
<name>A0ABM5KT15_DIAVI</name>
<dbReference type="InterPro" id="IPR002562">
    <property type="entry name" value="3'-5'_exonuclease_dom"/>
</dbReference>
<evidence type="ECO:0000256" key="6">
    <source>
        <dbReference type="ARBA" id="ARBA00022842"/>
    </source>
</evidence>
<dbReference type="SUPFAM" id="SSF53098">
    <property type="entry name" value="Ribonuclease H-like"/>
    <property type="match status" value="1"/>
</dbReference>
<feature type="domain" description="3'-5' exonuclease" evidence="12">
    <location>
        <begin position="73"/>
        <end position="245"/>
    </location>
</feature>
<reference evidence="13" key="1">
    <citation type="submission" date="2025-05" db="UniProtKB">
        <authorList>
            <consortium name="EnsemblMetazoa"/>
        </authorList>
    </citation>
    <scope>IDENTIFICATION</scope>
</reference>
<comment type="subcellular location">
    <subcellularLocation>
        <location evidence="1">Nucleus</location>
    </subcellularLocation>
</comment>
<evidence type="ECO:0000256" key="9">
    <source>
        <dbReference type="ARBA" id="ARBA00040531"/>
    </source>
</evidence>
<keyword evidence="4" id="KW-0378">Hydrolase</keyword>
<evidence type="ECO:0000256" key="10">
    <source>
        <dbReference type="ARBA" id="ARBA00042761"/>
    </source>
</evidence>
<evidence type="ECO:0000313" key="14">
    <source>
        <dbReference type="Proteomes" id="UP001652700"/>
    </source>
</evidence>
<comment type="function">
    <text evidence="11">Has exonuclease activity on both single-stranded and duplex templates bearing overhangs, but not blunt ended duplex DNA, and cleaves in a 3'-5' direction. Essential for the formation of DNA replication focal centers. Has an important role in maintaining genome stability.</text>
</comment>
<keyword evidence="6" id="KW-0460">Magnesium</keyword>
<keyword evidence="3" id="KW-0479">Metal-binding</keyword>
<protein>
    <recommendedName>
        <fullName evidence="9">3'-5' exonuclease</fullName>
    </recommendedName>
    <alternativeName>
        <fullName evidence="10">Werner Syndrome-like exonuclease</fullName>
    </alternativeName>
</protein>
<dbReference type="Pfam" id="PF01612">
    <property type="entry name" value="DNA_pol_A_exo1"/>
    <property type="match status" value="1"/>
</dbReference>
<comment type="similarity">
    <text evidence="8">Belongs to the WRNexo family.</text>
</comment>
<dbReference type="PANTHER" id="PTHR13620">
    <property type="entry name" value="3-5 EXONUCLEASE"/>
    <property type="match status" value="1"/>
</dbReference>
<accession>A0ABM5KT15</accession>
<proteinExistence type="inferred from homology"/>
<evidence type="ECO:0000313" key="13">
    <source>
        <dbReference type="EnsemblMetazoa" id="XP_050513332.1"/>
    </source>
</evidence>
<dbReference type="CDD" id="cd06141">
    <property type="entry name" value="WRN_exo"/>
    <property type="match status" value="1"/>
</dbReference>
<evidence type="ECO:0000256" key="1">
    <source>
        <dbReference type="ARBA" id="ARBA00004123"/>
    </source>
</evidence>
<keyword evidence="7" id="KW-0539">Nucleus</keyword>
<dbReference type="RefSeq" id="XP_050513332.1">
    <property type="nucleotide sequence ID" value="XM_050657375.1"/>
</dbReference>
<sequence length="252" mass="29325">MNLRRSRRRSPEAEEKVEAKIMKLEMTLRPRPSPEEKAEAKRIAEYRANNPFIEFKGKITYHTELIDIALVSDNLLERAKVVSDLLIIGFDMEWPFNFQTGPGKTATIQISYDEEHCYIFHVSKIRNLPSSLSQLLIHPNVRLTGNCIKRDVRKLARDFAGFDGDKMVDNCVDLGLFANRVLSIRDRWSLERLVEHFLDLQISKDKKVRHSRWHIIPLSKEQQLYAATDSYASLLLYNVLKSRENDLKALEN</sequence>
<dbReference type="GeneID" id="126889262"/>
<evidence type="ECO:0000256" key="11">
    <source>
        <dbReference type="ARBA" id="ARBA00045901"/>
    </source>
</evidence>
<dbReference type="Proteomes" id="UP001652700">
    <property type="component" value="Unplaced"/>
</dbReference>
<dbReference type="InterPro" id="IPR051132">
    <property type="entry name" value="3-5_Exonuclease_domain"/>
</dbReference>
<evidence type="ECO:0000256" key="4">
    <source>
        <dbReference type="ARBA" id="ARBA00022801"/>
    </source>
</evidence>
<keyword evidence="14" id="KW-1185">Reference proteome</keyword>
<evidence type="ECO:0000259" key="12">
    <source>
        <dbReference type="SMART" id="SM00474"/>
    </source>
</evidence>
<evidence type="ECO:0000256" key="8">
    <source>
        <dbReference type="ARBA" id="ARBA00037949"/>
    </source>
</evidence>
<dbReference type="PANTHER" id="PTHR13620:SF109">
    <property type="entry name" value="3'-5' EXONUCLEASE"/>
    <property type="match status" value="1"/>
</dbReference>
<organism evidence="13 14">
    <name type="scientific">Diabrotica virgifera virgifera</name>
    <name type="common">western corn rootworm</name>
    <dbReference type="NCBI Taxonomy" id="50390"/>
    <lineage>
        <taxon>Eukaryota</taxon>
        <taxon>Metazoa</taxon>
        <taxon>Ecdysozoa</taxon>
        <taxon>Arthropoda</taxon>
        <taxon>Hexapoda</taxon>
        <taxon>Insecta</taxon>
        <taxon>Pterygota</taxon>
        <taxon>Neoptera</taxon>
        <taxon>Endopterygota</taxon>
        <taxon>Coleoptera</taxon>
        <taxon>Polyphaga</taxon>
        <taxon>Cucujiformia</taxon>
        <taxon>Chrysomeloidea</taxon>
        <taxon>Chrysomelidae</taxon>
        <taxon>Galerucinae</taxon>
        <taxon>Diabroticina</taxon>
        <taxon>Diabroticites</taxon>
        <taxon>Diabrotica</taxon>
    </lineage>
</organism>
<dbReference type="SMART" id="SM00474">
    <property type="entry name" value="35EXOc"/>
    <property type="match status" value="1"/>
</dbReference>
<evidence type="ECO:0000256" key="5">
    <source>
        <dbReference type="ARBA" id="ARBA00022839"/>
    </source>
</evidence>
<dbReference type="InterPro" id="IPR012337">
    <property type="entry name" value="RNaseH-like_sf"/>
</dbReference>
<keyword evidence="5" id="KW-0269">Exonuclease</keyword>
<dbReference type="Gene3D" id="3.30.420.10">
    <property type="entry name" value="Ribonuclease H-like superfamily/Ribonuclease H"/>
    <property type="match status" value="1"/>
</dbReference>
<evidence type="ECO:0000256" key="3">
    <source>
        <dbReference type="ARBA" id="ARBA00022723"/>
    </source>
</evidence>
<keyword evidence="2" id="KW-0540">Nuclease</keyword>
<evidence type="ECO:0000256" key="2">
    <source>
        <dbReference type="ARBA" id="ARBA00022722"/>
    </source>
</evidence>
<dbReference type="EnsemblMetazoa" id="XM_050657375.1">
    <property type="protein sequence ID" value="XP_050513332.1"/>
    <property type="gene ID" value="LOC126889262"/>
</dbReference>